<proteinExistence type="predicted"/>
<gene>
    <name evidence="2" type="ORF">GCM10011396_09570</name>
</gene>
<organism evidence="2 3">
    <name type="scientific">Undibacterium terreum</name>
    <dbReference type="NCBI Taxonomy" id="1224302"/>
    <lineage>
        <taxon>Bacteria</taxon>
        <taxon>Pseudomonadati</taxon>
        <taxon>Pseudomonadota</taxon>
        <taxon>Betaproteobacteria</taxon>
        <taxon>Burkholderiales</taxon>
        <taxon>Oxalobacteraceae</taxon>
        <taxon>Undibacterium</taxon>
    </lineage>
</organism>
<comment type="caution">
    <text evidence="2">The sequence shown here is derived from an EMBL/GenBank/DDBJ whole genome shotgun (WGS) entry which is preliminary data.</text>
</comment>
<keyword evidence="3" id="KW-1185">Reference proteome</keyword>
<feature type="transmembrane region" description="Helical" evidence="1">
    <location>
        <begin position="190"/>
        <end position="206"/>
    </location>
</feature>
<protein>
    <submittedName>
        <fullName evidence="2">Uncharacterized protein</fullName>
    </submittedName>
</protein>
<feature type="transmembrane region" description="Helical" evidence="1">
    <location>
        <begin position="363"/>
        <end position="385"/>
    </location>
</feature>
<feature type="transmembrane region" description="Helical" evidence="1">
    <location>
        <begin position="397"/>
        <end position="417"/>
    </location>
</feature>
<dbReference type="Proteomes" id="UP000637423">
    <property type="component" value="Unassembled WGS sequence"/>
</dbReference>
<dbReference type="AlphaFoldDB" id="A0A916XD18"/>
<feature type="transmembrane region" description="Helical" evidence="1">
    <location>
        <begin position="246"/>
        <end position="268"/>
    </location>
</feature>
<evidence type="ECO:0000313" key="2">
    <source>
        <dbReference type="EMBL" id="GGC64651.1"/>
    </source>
</evidence>
<reference evidence="2" key="2">
    <citation type="submission" date="2020-09" db="EMBL/GenBank/DDBJ databases">
        <authorList>
            <person name="Sun Q."/>
            <person name="Zhou Y."/>
        </authorList>
    </citation>
    <scope>NUCLEOTIDE SEQUENCE</scope>
    <source>
        <strain evidence="2">CGMCC 1.10998</strain>
    </source>
</reference>
<evidence type="ECO:0000256" key="1">
    <source>
        <dbReference type="SAM" id="Phobius"/>
    </source>
</evidence>
<keyword evidence="1" id="KW-0812">Transmembrane</keyword>
<feature type="transmembrane region" description="Helical" evidence="1">
    <location>
        <begin position="324"/>
        <end position="342"/>
    </location>
</feature>
<evidence type="ECO:0000313" key="3">
    <source>
        <dbReference type="Proteomes" id="UP000637423"/>
    </source>
</evidence>
<accession>A0A916XD18</accession>
<reference evidence="2" key="1">
    <citation type="journal article" date="2014" name="Int. J. Syst. Evol. Microbiol.">
        <title>Complete genome sequence of Corynebacterium casei LMG S-19264T (=DSM 44701T), isolated from a smear-ripened cheese.</title>
        <authorList>
            <consortium name="US DOE Joint Genome Institute (JGI-PGF)"/>
            <person name="Walter F."/>
            <person name="Albersmeier A."/>
            <person name="Kalinowski J."/>
            <person name="Ruckert C."/>
        </authorList>
    </citation>
    <scope>NUCLEOTIDE SEQUENCE</scope>
    <source>
        <strain evidence="2">CGMCC 1.10998</strain>
    </source>
</reference>
<keyword evidence="1" id="KW-0472">Membrane</keyword>
<feature type="transmembrane region" description="Helical" evidence="1">
    <location>
        <begin position="424"/>
        <end position="441"/>
    </location>
</feature>
<name>A0A916XD18_9BURK</name>
<feature type="transmembrane region" description="Helical" evidence="1">
    <location>
        <begin position="107"/>
        <end position="129"/>
    </location>
</feature>
<feature type="transmembrane region" description="Helical" evidence="1">
    <location>
        <begin position="212"/>
        <end position="234"/>
    </location>
</feature>
<sequence>MKKFPSAPAFNSTSSRFAILTLIQLVLIAWIFRANWGNGFSFLQGDRYDNLIEISILEHWYNVLRGMANWATTNYFYPYPKTLGYNDGYLLYGIIYSVCRSLHADPFMASLLVNMTMKVAAFFCFFLFARKVLQLGFWYAVLGAVLFEISNNVVLHNLHAQLLTVAFAPLCATLLYFACKALLQNQSGRLLAYGSTFSVVYGLWAITSYYMLWFFSFFSLLVLLELALVHHRYLFRQLAALQIKTLVSALCALLVLALALLPFLVVYLPKAAETGMHSYASAMSYLLTPFDILNIGDQNYLYGSLMPALHQSIGFPNQFSENQMGMPPFLLLVFLCGGALAWRRHNSQQAQQTQQAQLILPMALAALALWALALVCAEQSAWYWIYHYFPGAKAVRVVARCMIFLVFPVVCVAMYFLSTFKHRLAVLLILPCCVLLIAEELNKKAADYLDRAASLKMLESVPPIPAGCRAFFVQDKRPQDPNESPVEHELYRHNVEAMVISEYINLPTINGFSSFNPPDWNFSAADRDDYSARVETYRAAHQIKGLCALDLQTHRWSAAAQ</sequence>
<dbReference type="RefSeq" id="WP_188564802.1">
    <property type="nucleotide sequence ID" value="NZ_BMED01000001.1"/>
</dbReference>
<feature type="transmembrane region" description="Helical" evidence="1">
    <location>
        <begin position="160"/>
        <end position="178"/>
    </location>
</feature>
<feature type="transmembrane region" description="Helical" evidence="1">
    <location>
        <begin position="136"/>
        <end position="154"/>
    </location>
</feature>
<dbReference type="EMBL" id="BMED01000001">
    <property type="protein sequence ID" value="GGC64651.1"/>
    <property type="molecule type" value="Genomic_DNA"/>
</dbReference>
<keyword evidence="1" id="KW-1133">Transmembrane helix</keyword>